<proteinExistence type="predicted"/>
<dbReference type="EMBL" id="BKAG01000020">
    <property type="protein sequence ID" value="GEP43675.1"/>
    <property type="molecule type" value="Genomic_DNA"/>
</dbReference>
<dbReference type="Pfam" id="PF03683">
    <property type="entry name" value="UPF0175"/>
    <property type="match status" value="1"/>
</dbReference>
<evidence type="ECO:0000313" key="2">
    <source>
        <dbReference type="Proteomes" id="UP000321577"/>
    </source>
</evidence>
<dbReference type="RefSeq" id="WP_146851250.1">
    <property type="nucleotide sequence ID" value="NZ_BKAG01000020.1"/>
</dbReference>
<dbReference type="OrthoDB" id="462653at2"/>
<keyword evidence="2" id="KW-1185">Reference proteome</keyword>
<accession>A0A512MAA5</accession>
<sequence>MTITLPDLPALKNVGEEEILLDLACGAYAARHLSRQLAADVAGVSRHDFDEALYARRIPSYTEDMLAQDLETLRALGSR</sequence>
<dbReference type="InterPro" id="IPR005368">
    <property type="entry name" value="UPF0175"/>
</dbReference>
<comment type="caution">
    <text evidence="1">The sequence shown here is derived from an EMBL/GenBank/DDBJ whole genome shotgun (WGS) entry which is preliminary data.</text>
</comment>
<gene>
    <name evidence="1" type="ORF">BGE01nite_29660</name>
</gene>
<organism evidence="1 2">
    <name type="scientific">Brevifollis gellanilyticus</name>
    <dbReference type="NCBI Taxonomy" id="748831"/>
    <lineage>
        <taxon>Bacteria</taxon>
        <taxon>Pseudomonadati</taxon>
        <taxon>Verrucomicrobiota</taxon>
        <taxon>Verrucomicrobiia</taxon>
        <taxon>Verrucomicrobiales</taxon>
        <taxon>Verrucomicrobiaceae</taxon>
    </lineage>
</organism>
<reference evidence="1 2" key="1">
    <citation type="submission" date="2019-07" db="EMBL/GenBank/DDBJ databases">
        <title>Whole genome shotgun sequence of Brevifollis gellanilyticus NBRC 108608.</title>
        <authorList>
            <person name="Hosoyama A."/>
            <person name="Uohara A."/>
            <person name="Ohji S."/>
            <person name="Ichikawa N."/>
        </authorList>
    </citation>
    <scope>NUCLEOTIDE SEQUENCE [LARGE SCALE GENOMIC DNA]</scope>
    <source>
        <strain evidence="1 2">NBRC 108608</strain>
    </source>
</reference>
<evidence type="ECO:0000313" key="1">
    <source>
        <dbReference type="EMBL" id="GEP43675.1"/>
    </source>
</evidence>
<dbReference type="Proteomes" id="UP000321577">
    <property type="component" value="Unassembled WGS sequence"/>
</dbReference>
<name>A0A512MAA5_9BACT</name>
<protein>
    <submittedName>
        <fullName evidence="1">Uncharacterized protein</fullName>
    </submittedName>
</protein>
<dbReference type="AlphaFoldDB" id="A0A512MAA5"/>